<keyword evidence="2" id="KW-1003">Cell membrane</keyword>
<dbReference type="Pfam" id="PF02588">
    <property type="entry name" value="YitT_membrane"/>
    <property type="match status" value="1"/>
</dbReference>
<evidence type="ECO:0000256" key="6">
    <source>
        <dbReference type="SAM" id="Phobius"/>
    </source>
</evidence>
<dbReference type="PANTHER" id="PTHR33545">
    <property type="entry name" value="UPF0750 MEMBRANE PROTEIN YITT-RELATED"/>
    <property type="match status" value="1"/>
</dbReference>
<comment type="subcellular location">
    <subcellularLocation>
        <location evidence="1">Cell membrane</location>
        <topology evidence="1">Multi-pass membrane protein</topology>
    </subcellularLocation>
</comment>
<dbReference type="PANTHER" id="PTHR33545:SF5">
    <property type="entry name" value="UPF0750 MEMBRANE PROTEIN YITT"/>
    <property type="match status" value="1"/>
</dbReference>
<feature type="transmembrane region" description="Helical" evidence="6">
    <location>
        <begin position="43"/>
        <end position="67"/>
    </location>
</feature>
<accession>J9FUK7</accession>
<comment type="caution">
    <text evidence="7">The sequence shown here is derived from an EMBL/GenBank/DDBJ whole genome shotgun (WGS) entry which is preliminary data.</text>
</comment>
<dbReference type="InterPro" id="IPR051461">
    <property type="entry name" value="UPF0750_membrane"/>
</dbReference>
<dbReference type="InterPro" id="IPR003740">
    <property type="entry name" value="YitT"/>
</dbReference>
<feature type="non-terminal residue" evidence="7">
    <location>
        <position position="136"/>
    </location>
</feature>
<feature type="transmembrane region" description="Helical" evidence="6">
    <location>
        <begin position="113"/>
        <end position="134"/>
    </location>
</feature>
<evidence type="ECO:0000256" key="3">
    <source>
        <dbReference type="ARBA" id="ARBA00022692"/>
    </source>
</evidence>
<evidence type="ECO:0000256" key="4">
    <source>
        <dbReference type="ARBA" id="ARBA00022989"/>
    </source>
</evidence>
<dbReference type="AlphaFoldDB" id="J9FUK7"/>
<keyword evidence="5 6" id="KW-0472">Membrane</keyword>
<dbReference type="GO" id="GO:0005886">
    <property type="term" value="C:plasma membrane"/>
    <property type="evidence" value="ECO:0007669"/>
    <property type="project" value="UniProtKB-SubCell"/>
</dbReference>
<evidence type="ECO:0000313" key="7">
    <source>
        <dbReference type="EMBL" id="EJW93262.1"/>
    </source>
</evidence>
<sequence>MELLVMTVGMFVASSAVHFFQVPSKLVIGSFSGLALVVYQLFPVISVGSYLLLINIVLLILSFILLGNEFGAKTVYTSLIVGPMVDFLEWLFPMKQSLFAVTIAGTGQVMLDPWFDLLCFVLVLGLSQSILFSINA</sequence>
<organism evidence="7">
    <name type="scientific">gut metagenome</name>
    <dbReference type="NCBI Taxonomy" id="749906"/>
    <lineage>
        <taxon>unclassified sequences</taxon>
        <taxon>metagenomes</taxon>
        <taxon>organismal metagenomes</taxon>
    </lineage>
</organism>
<evidence type="ECO:0000256" key="5">
    <source>
        <dbReference type="ARBA" id="ARBA00023136"/>
    </source>
</evidence>
<reference evidence="7" key="1">
    <citation type="journal article" date="2012" name="PLoS ONE">
        <title>Gene sets for utilization of primary and secondary nutrition supplies in the distal gut of endangered iberian lynx.</title>
        <authorList>
            <person name="Alcaide M."/>
            <person name="Messina E."/>
            <person name="Richter M."/>
            <person name="Bargiela R."/>
            <person name="Peplies J."/>
            <person name="Huws S.A."/>
            <person name="Newbold C.J."/>
            <person name="Golyshin P.N."/>
            <person name="Simon M.A."/>
            <person name="Lopez G."/>
            <person name="Yakimov M.M."/>
            <person name="Ferrer M."/>
        </authorList>
    </citation>
    <scope>NUCLEOTIDE SEQUENCE</scope>
</reference>
<name>J9FUK7_9ZZZZ</name>
<dbReference type="EMBL" id="AMCI01007076">
    <property type="protein sequence ID" value="EJW93262.1"/>
    <property type="molecule type" value="Genomic_DNA"/>
</dbReference>
<gene>
    <name evidence="7" type="ORF">EVA_18631</name>
</gene>
<evidence type="ECO:0000256" key="2">
    <source>
        <dbReference type="ARBA" id="ARBA00022475"/>
    </source>
</evidence>
<keyword evidence="4 6" id="KW-1133">Transmembrane helix</keyword>
<protein>
    <submittedName>
        <fullName evidence="7">Membrane protein containing DUF161</fullName>
    </submittedName>
</protein>
<keyword evidence="3 6" id="KW-0812">Transmembrane</keyword>
<evidence type="ECO:0000256" key="1">
    <source>
        <dbReference type="ARBA" id="ARBA00004651"/>
    </source>
</evidence>
<proteinExistence type="predicted"/>